<feature type="region of interest" description="Disordered" evidence="1">
    <location>
        <begin position="1"/>
        <end position="65"/>
    </location>
</feature>
<dbReference type="Proteomes" id="UP001140949">
    <property type="component" value="Unassembled WGS sequence"/>
</dbReference>
<feature type="compositionally biased region" description="Pro residues" evidence="1">
    <location>
        <begin position="13"/>
        <end position="26"/>
    </location>
</feature>
<evidence type="ECO:0000313" key="3">
    <source>
        <dbReference type="Proteomes" id="UP001140949"/>
    </source>
</evidence>
<accession>A0AAX6EA38</accession>
<organism evidence="2 3">
    <name type="scientific">Iris pallida</name>
    <name type="common">Sweet iris</name>
    <dbReference type="NCBI Taxonomy" id="29817"/>
    <lineage>
        <taxon>Eukaryota</taxon>
        <taxon>Viridiplantae</taxon>
        <taxon>Streptophyta</taxon>
        <taxon>Embryophyta</taxon>
        <taxon>Tracheophyta</taxon>
        <taxon>Spermatophyta</taxon>
        <taxon>Magnoliopsida</taxon>
        <taxon>Liliopsida</taxon>
        <taxon>Asparagales</taxon>
        <taxon>Iridaceae</taxon>
        <taxon>Iridoideae</taxon>
        <taxon>Irideae</taxon>
        <taxon>Iris</taxon>
    </lineage>
</organism>
<feature type="compositionally biased region" description="Low complexity" evidence="1">
    <location>
        <begin position="553"/>
        <end position="562"/>
    </location>
</feature>
<dbReference type="AlphaFoldDB" id="A0AAX6EA38"/>
<feature type="region of interest" description="Disordered" evidence="1">
    <location>
        <begin position="488"/>
        <end position="528"/>
    </location>
</feature>
<evidence type="ECO:0000313" key="2">
    <source>
        <dbReference type="EMBL" id="KAJ6800810.1"/>
    </source>
</evidence>
<dbReference type="EMBL" id="JANAVB010038615">
    <property type="protein sequence ID" value="KAJ6800810.1"/>
    <property type="molecule type" value="Genomic_DNA"/>
</dbReference>
<keyword evidence="3" id="KW-1185">Reference proteome</keyword>
<feature type="region of interest" description="Disordered" evidence="1">
    <location>
        <begin position="549"/>
        <end position="630"/>
    </location>
</feature>
<reference evidence="2" key="2">
    <citation type="submission" date="2023-04" db="EMBL/GenBank/DDBJ databases">
        <authorList>
            <person name="Bruccoleri R.E."/>
            <person name="Oakeley E.J."/>
            <person name="Faust A.-M."/>
            <person name="Dessus-Babus S."/>
            <person name="Altorfer M."/>
            <person name="Burckhardt D."/>
            <person name="Oertli M."/>
            <person name="Naumann U."/>
            <person name="Petersen F."/>
            <person name="Wong J."/>
        </authorList>
    </citation>
    <scope>NUCLEOTIDE SEQUENCE</scope>
    <source>
        <strain evidence="2">GSM-AAB239-AS_SAM_17_03QT</strain>
        <tissue evidence="2">Leaf</tissue>
    </source>
</reference>
<protein>
    <submittedName>
        <fullName evidence="2">Uncharacterized protein</fullName>
    </submittedName>
</protein>
<feature type="compositionally biased region" description="Polar residues" evidence="1">
    <location>
        <begin position="343"/>
        <end position="369"/>
    </location>
</feature>
<feature type="compositionally biased region" description="Low complexity" evidence="1">
    <location>
        <begin position="573"/>
        <end position="582"/>
    </location>
</feature>
<evidence type="ECO:0000256" key="1">
    <source>
        <dbReference type="SAM" id="MobiDB-lite"/>
    </source>
</evidence>
<name>A0AAX6EA38_IRIPA</name>
<comment type="caution">
    <text evidence="2">The sequence shown here is derived from an EMBL/GenBank/DDBJ whole genome shotgun (WGS) entry which is preliminary data.</text>
</comment>
<feature type="region of interest" description="Disordered" evidence="1">
    <location>
        <begin position="320"/>
        <end position="403"/>
    </location>
</feature>
<reference evidence="2" key="1">
    <citation type="journal article" date="2023" name="GigaByte">
        <title>Genome assembly of the bearded iris, Iris pallida Lam.</title>
        <authorList>
            <person name="Bruccoleri R.E."/>
            <person name="Oakeley E.J."/>
            <person name="Faust A.M.E."/>
            <person name="Altorfer M."/>
            <person name="Dessus-Babus S."/>
            <person name="Burckhardt D."/>
            <person name="Oertli M."/>
            <person name="Naumann U."/>
            <person name="Petersen F."/>
            <person name="Wong J."/>
        </authorList>
    </citation>
    <scope>NUCLEOTIDE SEQUENCE</scope>
    <source>
        <strain evidence="2">GSM-AAB239-AS_SAM_17_03QT</strain>
    </source>
</reference>
<gene>
    <name evidence="2" type="ORF">M6B38_202105</name>
</gene>
<feature type="region of interest" description="Disordered" evidence="1">
    <location>
        <begin position="175"/>
        <end position="221"/>
    </location>
</feature>
<sequence length="691" mass="73972">METLANPAEISPKLPPQPLLEPPNPPQAAHSRKPRASRLGLPPPEPSPTAKTLGRQKQPQVSASDFAPEEFLAQVRDAARDASVCRLLDASLLRSWATAFVRETGLVVSSMADLVDVDAPKGPETTDGLSPRRKKKSVAELISVPETTPVVSSRKRKPKEIVSSVHLPSVEVGSGVAEEGIGSPRRERKKSKYLSPPYTIDTKGSNSLKDEEVEETKDVNESSVEGKMGGLRKYAGISADVILSQLLLASSDPLRPKSNRPGRAIWGFFTEFRSFLCEGDSEFENYLKSLGFSGDSNRIIVSREPVNEVEVAKSAENNDLANVGVSGKAGSEPRKKGRKPKNDQSLGENSKKVSSGSVDQVKKTNSAGNNKLVEVGGNVEAGFSLGNEPRKRGRKQKKDQPVGENLKIVNTEFINEAKEAKSVGNNNLVEVEGIGEVGLSLSSEPRKRERKPKKDQFVGENTKRVSSEFVDETEVAKSAGISNPVKVGGNVEAGLGIGNEPRKRGRKLQKDQPIAEKPANFDLRIENDSQGTSGLVTIKNKEAAAIGSSEGKAPANANGGAPQDFVQNTIDFSKSGKSGQKGKSSEEGPNGVVESPTLVGKVTNSSEGHTARQTRKKKEGNVATPSPGPIHPLSYIRENLESMILTLTGLSSGTVSTECLTPEVKENLILEMQGLLNKVNNLQTGTNIATI</sequence>
<proteinExistence type="predicted"/>